<comment type="caution">
    <text evidence="2">The sequence shown here is derived from an EMBL/GenBank/DDBJ whole genome shotgun (WGS) entry which is preliminary data.</text>
</comment>
<dbReference type="AlphaFoldDB" id="A0A225DMH0"/>
<evidence type="ECO:0000313" key="2">
    <source>
        <dbReference type="EMBL" id="OWK39748.1"/>
    </source>
</evidence>
<feature type="signal peptide" evidence="1">
    <location>
        <begin position="1"/>
        <end position="19"/>
    </location>
</feature>
<sequence>MKNMLCVAAVAVAAMIPVACNNSPPGGNTAAGTGVGSGNKGTFTIKAPEMSTTIKQGDRQTVKLSLSRGSEFKQSVKLEASAPTGLKVDLGTKHVAASDPTEFTLTIEADKTAAIGESVVKVTGTPDTGTATSVDVKVKVEEKK</sequence>
<keyword evidence="3" id="KW-1185">Reference proteome</keyword>
<reference evidence="3" key="1">
    <citation type="submission" date="2017-06" db="EMBL/GenBank/DDBJ databases">
        <title>Genome analysis of Fimbriiglobus ruber SP5, the first member of the order Planctomycetales with confirmed chitinolytic capability.</title>
        <authorList>
            <person name="Ravin N.V."/>
            <person name="Rakitin A.L."/>
            <person name="Ivanova A.A."/>
            <person name="Beletsky A.V."/>
            <person name="Kulichevskaya I.S."/>
            <person name="Mardanov A.V."/>
            <person name="Dedysh S.N."/>
        </authorList>
    </citation>
    <scope>NUCLEOTIDE SEQUENCE [LARGE SCALE GENOMIC DNA]</scope>
    <source>
        <strain evidence="3">SP5</strain>
    </source>
</reference>
<accession>A0A225DMH0</accession>
<dbReference type="Gene3D" id="2.60.40.10">
    <property type="entry name" value="Immunoglobulins"/>
    <property type="match status" value="1"/>
</dbReference>
<protein>
    <recommendedName>
        <fullName evidence="4">Lipoprotein</fullName>
    </recommendedName>
</protein>
<evidence type="ECO:0000313" key="3">
    <source>
        <dbReference type="Proteomes" id="UP000214646"/>
    </source>
</evidence>
<feature type="chain" id="PRO_5012714039" description="Lipoprotein" evidence="1">
    <location>
        <begin position="20"/>
        <end position="144"/>
    </location>
</feature>
<gene>
    <name evidence="2" type="ORF">FRUB_05638</name>
</gene>
<dbReference type="Proteomes" id="UP000214646">
    <property type="component" value="Unassembled WGS sequence"/>
</dbReference>
<dbReference type="EMBL" id="NIDE01000009">
    <property type="protein sequence ID" value="OWK39748.1"/>
    <property type="molecule type" value="Genomic_DNA"/>
</dbReference>
<evidence type="ECO:0000256" key="1">
    <source>
        <dbReference type="SAM" id="SignalP"/>
    </source>
</evidence>
<proteinExistence type="predicted"/>
<name>A0A225DMH0_9BACT</name>
<evidence type="ECO:0008006" key="4">
    <source>
        <dbReference type="Google" id="ProtNLM"/>
    </source>
</evidence>
<organism evidence="2 3">
    <name type="scientific">Fimbriiglobus ruber</name>
    <dbReference type="NCBI Taxonomy" id="1908690"/>
    <lineage>
        <taxon>Bacteria</taxon>
        <taxon>Pseudomonadati</taxon>
        <taxon>Planctomycetota</taxon>
        <taxon>Planctomycetia</taxon>
        <taxon>Gemmatales</taxon>
        <taxon>Gemmataceae</taxon>
        <taxon>Fimbriiglobus</taxon>
    </lineage>
</organism>
<dbReference type="InterPro" id="IPR013783">
    <property type="entry name" value="Ig-like_fold"/>
</dbReference>
<dbReference type="RefSeq" id="WP_088256611.1">
    <property type="nucleotide sequence ID" value="NZ_NIDE01000009.1"/>
</dbReference>
<keyword evidence="1" id="KW-0732">Signal</keyword>